<dbReference type="PANTHER" id="PTHR40590:SF1">
    <property type="entry name" value="CYTOPLASMIC PROTEIN"/>
    <property type="match status" value="1"/>
</dbReference>
<sequence length="318" mass="34263">MQFFQKTKSTILNVCVSSIFSAAFVFSPSSQAQVSAATTPAETGAKTADAATRGLLFEIKSGDRTAYLFGSIHIAKADFYPMSPKVEMAYRFADTVAIEADASDAAAAQAIMPKLMYVAPDKLENHLTPATWSNFQSVFGPGSAQMQALKPFMISSAIAVQVGMQMGLDPAQGIDMHFIQRAKADKKSLVELESLGFQADIVSNLTDEESDSLISSLLDSIKKREMTKELEGIVASWKAADAEALAKLFTDSAQKDPASKRLMKLLMDDRNEGMAAKIQNMMTAGKKLMVVIGAGHLAGEKSVVDLLKKQGMTVTQIR</sequence>
<evidence type="ECO:0000313" key="3">
    <source>
        <dbReference type="Proteomes" id="UP000624279"/>
    </source>
</evidence>
<dbReference type="InterPro" id="IPR047111">
    <property type="entry name" value="YbaP-like"/>
</dbReference>
<evidence type="ECO:0000313" key="2">
    <source>
        <dbReference type="EMBL" id="MBC3875334.1"/>
    </source>
</evidence>
<accession>A0ABR6YFH6</accession>
<gene>
    <name evidence="2" type="ORF">H8K55_17230</name>
</gene>
<proteinExistence type="predicted"/>
<dbReference type="CDD" id="cd14789">
    <property type="entry name" value="Tiki"/>
    <property type="match status" value="1"/>
</dbReference>
<comment type="caution">
    <text evidence="2">The sequence shown here is derived from an EMBL/GenBank/DDBJ whole genome shotgun (WGS) entry which is preliminary data.</text>
</comment>
<reference evidence="2 3" key="1">
    <citation type="submission" date="2020-08" db="EMBL/GenBank/DDBJ databases">
        <title>Novel species isolated from subtropical streams in China.</title>
        <authorList>
            <person name="Lu H."/>
        </authorList>
    </citation>
    <scope>NUCLEOTIDE SEQUENCE [LARGE SCALE GENOMIC DNA]</scope>
    <source>
        <strain evidence="2 3">LX15W</strain>
    </source>
</reference>
<dbReference type="EMBL" id="JACOGA010000017">
    <property type="protein sequence ID" value="MBC3875334.1"/>
    <property type="molecule type" value="Genomic_DNA"/>
</dbReference>
<dbReference type="Pfam" id="PF01963">
    <property type="entry name" value="TraB_PrgY_gumN"/>
    <property type="match status" value="1"/>
</dbReference>
<dbReference type="RefSeq" id="WP_186943299.1">
    <property type="nucleotide sequence ID" value="NZ_JACOGA010000017.1"/>
</dbReference>
<feature type="chain" id="PRO_5046068457" evidence="1">
    <location>
        <begin position="33"/>
        <end position="318"/>
    </location>
</feature>
<evidence type="ECO:0000256" key="1">
    <source>
        <dbReference type="SAM" id="SignalP"/>
    </source>
</evidence>
<dbReference type="Proteomes" id="UP000624279">
    <property type="component" value="Unassembled WGS sequence"/>
</dbReference>
<keyword evidence="1" id="KW-0732">Signal</keyword>
<organism evidence="2 3">
    <name type="scientific">Undibacterium flavidum</name>
    <dbReference type="NCBI Taxonomy" id="2762297"/>
    <lineage>
        <taxon>Bacteria</taxon>
        <taxon>Pseudomonadati</taxon>
        <taxon>Pseudomonadota</taxon>
        <taxon>Betaproteobacteria</taxon>
        <taxon>Burkholderiales</taxon>
        <taxon>Oxalobacteraceae</taxon>
        <taxon>Undibacterium</taxon>
    </lineage>
</organism>
<name>A0ABR6YFH6_9BURK</name>
<keyword evidence="3" id="KW-1185">Reference proteome</keyword>
<dbReference type="PANTHER" id="PTHR40590">
    <property type="entry name" value="CYTOPLASMIC PROTEIN-RELATED"/>
    <property type="match status" value="1"/>
</dbReference>
<feature type="signal peptide" evidence="1">
    <location>
        <begin position="1"/>
        <end position="32"/>
    </location>
</feature>
<protein>
    <submittedName>
        <fullName evidence="2">TraB/GumN family protein</fullName>
    </submittedName>
</protein>
<dbReference type="InterPro" id="IPR002816">
    <property type="entry name" value="TraB/PrgY/GumN_fam"/>
</dbReference>